<dbReference type="InterPro" id="IPR016162">
    <property type="entry name" value="Ald_DH_N"/>
</dbReference>
<evidence type="ECO:0000313" key="7">
    <source>
        <dbReference type="Proteomes" id="UP001642900"/>
    </source>
</evidence>
<evidence type="ECO:0000256" key="2">
    <source>
        <dbReference type="ARBA" id="ARBA00022958"/>
    </source>
</evidence>
<dbReference type="InterPro" id="IPR016161">
    <property type="entry name" value="Ald_DH/histidinol_DH"/>
</dbReference>
<keyword evidence="3" id="KW-0560">Oxidoreductase</keyword>
<dbReference type="PANTHER" id="PTHR11699">
    <property type="entry name" value="ALDEHYDE DEHYDROGENASE-RELATED"/>
    <property type="match status" value="1"/>
</dbReference>
<keyword evidence="4" id="KW-0558">Oxidation</keyword>
<dbReference type="AlphaFoldDB" id="A0A6G4WFZ2"/>
<dbReference type="RefSeq" id="WP_165031355.1">
    <property type="nucleotide sequence ID" value="NZ_JAAKZF010000036.1"/>
</dbReference>
<name>A0A6G4WFZ2_9HYPH</name>
<evidence type="ECO:0000256" key="4">
    <source>
        <dbReference type="ARBA" id="ARBA00023097"/>
    </source>
</evidence>
<dbReference type="FunFam" id="3.40.309.10:FF:000012">
    <property type="entry name" value="Betaine aldehyde dehydrogenase"/>
    <property type="match status" value="1"/>
</dbReference>
<evidence type="ECO:0000259" key="5">
    <source>
        <dbReference type="Pfam" id="PF00171"/>
    </source>
</evidence>
<dbReference type="Gene3D" id="3.40.605.10">
    <property type="entry name" value="Aldehyde Dehydrogenase, Chain A, domain 1"/>
    <property type="match status" value="1"/>
</dbReference>
<reference evidence="6 7" key="1">
    <citation type="submission" date="2020-02" db="EMBL/GenBank/DDBJ databases">
        <title>Genome sequence of strain CCNWXJ40-4.</title>
        <authorList>
            <person name="Gao J."/>
            <person name="Sun J."/>
        </authorList>
    </citation>
    <scope>NUCLEOTIDE SEQUENCE [LARGE SCALE GENOMIC DNA]</scope>
    <source>
        <strain evidence="6 7">CCNWXJ 40-4</strain>
    </source>
</reference>
<organism evidence="6 7">
    <name type="scientific">Allomesorhizobium camelthorni</name>
    <dbReference type="NCBI Taxonomy" id="475069"/>
    <lineage>
        <taxon>Bacteria</taxon>
        <taxon>Pseudomonadati</taxon>
        <taxon>Pseudomonadota</taxon>
        <taxon>Alphaproteobacteria</taxon>
        <taxon>Hyphomicrobiales</taxon>
        <taxon>Phyllobacteriaceae</taxon>
        <taxon>Allomesorhizobium</taxon>
    </lineage>
</organism>
<evidence type="ECO:0000256" key="3">
    <source>
        <dbReference type="ARBA" id="ARBA00023002"/>
    </source>
</evidence>
<dbReference type="InterPro" id="IPR016160">
    <property type="entry name" value="Ald_DH_CS_CYS"/>
</dbReference>
<dbReference type="GO" id="GO:0004030">
    <property type="term" value="F:aldehyde dehydrogenase [NAD(P)+] activity"/>
    <property type="evidence" value="ECO:0007669"/>
    <property type="project" value="UniProtKB-ARBA"/>
</dbReference>
<dbReference type="EMBL" id="JAAKZF010000036">
    <property type="protein sequence ID" value="NGO53712.1"/>
    <property type="molecule type" value="Genomic_DNA"/>
</dbReference>
<dbReference type="CDD" id="cd07112">
    <property type="entry name" value="ALDH_GABALDH-PuuC"/>
    <property type="match status" value="1"/>
</dbReference>
<comment type="caution">
    <text evidence="6">The sequence shown here is derived from an EMBL/GenBank/DDBJ whole genome shotgun (WGS) entry which is preliminary data.</text>
</comment>
<keyword evidence="2" id="KW-0630">Potassium</keyword>
<gene>
    <name evidence="6" type="ORF">G6N73_21525</name>
</gene>
<feature type="domain" description="Aldehyde dehydrogenase" evidence="5">
    <location>
        <begin position="27"/>
        <end position="489"/>
    </location>
</feature>
<evidence type="ECO:0000256" key="1">
    <source>
        <dbReference type="ARBA" id="ARBA00009986"/>
    </source>
</evidence>
<dbReference type="Gene3D" id="3.40.309.10">
    <property type="entry name" value="Aldehyde Dehydrogenase, Chain A, domain 2"/>
    <property type="match status" value="1"/>
</dbReference>
<sequence>MSVIDWRQAASNLNFRNQAFIDGKFVDAVSGGVFDAINPANGTTLAQIASCDAADVDLAVRSARKAFDAGSWSRRSPTERKKVLQRFADLMHQHGDELALLETLNMGKPISDARSIDVPASANTIAWYAEAIDKIYDEIAPTGSGALGMITREPVGVVAAVVPWNFPLLMACWKLGPALAAGNSVILKPAEQSPLSAIRLAELAAEAGIPDGVFNVVTGLGETAGRALGLHLDVDAVTFTGSTEVGKLFMSYSAQSNMKRVALECGGKTPHIVMADCGNLDEAATAAAYGIFFNQGEVCNAGSRLLVDAKIKDVFIEKVIAVGKTLTVGNPLDAATKLGAMVSQVQMQRVLDYIDVGAKEGAELKSGGSRVLSETGGYYIEPTVFDNVSNKMRIAQEEIFGPVLATISFSGVEEAVALANDTIYGLAAAVWTDNIDVALSTARRLRAGSVWVNNFDESNITMPFGGYKQSGFGRDKSLHAIDKYTELKATWIKIRA</sequence>
<dbReference type="FunFam" id="3.40.605.10:FF:000026">
    <property type="entry name" value="Aldehyde dehydrogenase, putative"/>
    <property type="match status" value="1"/>
</dbReference>
<evidence type="ECO:0000313" key="6">
    <source>
        <dbReference type="EMBL" id="NGO53712.1"/>
    </source>
</evidence>
<dbReference type="FunFam" id="3.40.605.10:FF:000001">
    <property type="entry name" value="Aldehyde dehydrogenase 1"/>
    <property type="match status" value="1"/>
</dbReference>
<dbReference type="SUPFAM" id="SSF53720">
    <property type="entry name" value="ALDH-like"/>
    <property type="match status" value="1"/>
</dbReference>
<dbReference type="InterPro" id="IPR015590">
    <property type="entry name" value="Aldehyde_DH_dom"/>
</dbReference>
<comment type="similarity">
    <text evidence="1">Belongs to the aldehyde dehydrogenase family.</text>
</comment>
<protein>
    <submittedName>
        <fullName evidence="6">Aldehyde dehydrogenase</fullName>
    </submittedName>
</protein>
<dbReference type="PROSITE" id="PS00070">
    <property type="entry name" value="ALDEHYDE_DEHYDR_CYS"/>
    <property type="match status" value="1"/>
</dbReference>
<proteinExistence type="inferred from homology"/>
<dbReference type="Pfam" id="PF00171">
    <property type="entry name" value="Aldedh"/>
    <property type="match status" value="1"/>
</dbReference>
<keyword evidence="7" id="KW-1185">Reference proteome</keyword>
<dbReference type="Proteomes" id="UP001642900">
    <property type="component" value="Unassembled WGS sequence"/>
</dbReference>
<accession>A0A6G4WFZ2</accession>
<dbReference type="InterPro" id="IPR016163">
    <property type="entry name" value="Ald_DH_C"/>
</dbReference>